<evidence type="ECO:0000256" key="1">
    <source>
        <dbReference type="ARBA" id="ARBA00004370"/>
    </source>
</evidence>
<dbReference type="Proteomes" id="UP001283361">
    <property type="component" value="Unassembled WGS sequence"/>
</dbReference>
<feature type="transmembrane region" description="Helical" evidence="6">
    <location>
        <begin position="243"/>
        <end position="261"/>
    </location>
</feature>
<evidence type="ECO:0000259" key="7">
    <source>
        <dbReference type="PROSITE" id="PS50262"/>
    </source>
</evidence>
<gene>
    <name evidence="8" type="ORF">RRG08_017392</name>
</gene>
<feature type="region of interest" description="Disordered" evidence="5">
    <location>
        <begin position="369"/>
        <end position="431"/>
    </location>
</feature>
<dbReference type="InterPro" id="IPR017452">
    <property type="entry name" value="GPCR_Rhodpsn_7TM"/>
</dbReference>
<dbReference type="AlphaFoldDB" id="A0AAE1DB80"/>
<feature type="transmembrane region" description="Helical" evidence="6">
    <location>
        <begin position="282"/>
        <end position="305"/>
    </location>
</feature>
<dbReference type="EMBL" id="JAWDGP010004546">
    <property type="protein sequence ID" value="KAK3763515.1"/>
    <property type="molecule type" value="Genomic_DNA"/>
</dbReference>
<dbReference type="GO" id="GO:0016020">
    <property type="term" value="C:membrane"/>
    <property type="evidence" value="ECO:0007669"/>
    <property type="project" value="UniProtKB-SubCell"/>
</dbReference>
<protein>
    <recommendedName>
        <fullName evidence="7">G-protein coupled receptors family 1 profile domain-containing protein</fullName>
    </recommendedName>
</protein>
<feature type="transmembrane region" description="Helical" evidence="6">
    <location>
        <begin position="183"/>
        <end position="203"/>
    </location>
</feature>
<evidence type="ECO:0000256" key="5">
    <source>
        <dbReference type="SAM" id="MobiDB-lite"/>
    </source>
</evidence>
<keyword evidence="4 6" id="KW-0472">Membrane</keyword>
<evidence type="ECO:0000256" key="3">
    <source>
        <dbReference type="ARBA" id="ARBA00022989"/>
    </source>
</evidence>
<evidence type="ECO:0000256" key="6">
    <source>
        <dbReference type="SAM" id="Phobius"/>
    </source>
</evidence>
<comment type="caution">
    <text evidence="8">The sequence shown here is derived from an EMBL/GenBank/DDBJ whole genome shotgun (WGS) entry which is preliminary data.</text>
</comment>
<dbReference type="PROSITE" id="PS50262">
    <property type="entry name" value="G_PROTEIN_RECEP_F1_2"/>
    <property type="match status" value="1"/>
</dbReference>
<feature type="transmembrane region" description="Helical" evidence="6">
    <location>
        <begin position="141"/>
        <end position="162"/>
    </location>
</feature>
<dbReference type="Gene3D" id="1.20.1070.10">
    <property type="entry name" value="Rhodopsin 7-helix transmembrane proteins"/>
    <property type="match status" value="1"/>
</dbReference>
<evidence type="ECO:0000313" key="8">
    <source>
        <dbReference type="EMBL" id="KAK3763515.1"/>
    </source>
</evidence>
<keyword evidence="9" id="KW-1185">Reference proteome</keyword>
<dbReference type="Pfam" id="PF00001">
    <property type="entry name" value="7tm_1"/>
    <property type="match status" value="1"/>
</dbReference>
<feature type="region of interest" description="Disordered" evidence="5">
    <location>
        <begin position="448"/>
        <end position="494"/>
    </location>
</feature>
<keyword evidence="3 6" id="KW-1133">Transmembrane helix</keyword>
<name>A0AAE1DB80_9GAST</name>
<accession>A0AAE1DB80</accession>
<dbReference type="GO" id="GO:0004930">
    <property type="term" value="F:G protein-coupled receptor activity"/>
    <property type="evidence" value="ECO:0007669"/>
    <property type="project" value="InterPro"/>
</dbReference>
<comment type="subcellular location">
    <subcellularLocation>
        <location evidence="1">Membrane</location>
    </subcellularLocation>
</comment>
<dbReference type="SUPFAM" id="SSF81321">
    <property type="entry name" value="Family A G protein-coupled receptor-like"/>
    <property type="match status" value="1"/>
</dbReference>
<dbReference type="CDD" id="cd14978">
    <property type="entry name" value="7tmA_FMRFamide_R-like"/>
    <property type="match status" value="1"/>
</dbReference>
<evidence type="ECO:0000256" key="4">
    <source>
        <dbReference type="ARBA" id="ARBA00023136"/>
    </source>
</evidence>
<keyword evidence="2 6" id="KW-0812">Transmembrane</keyword>
<dbReference type="PANTHER" id="PTHR46641">
    <property type="entry name" value="FMRFAMIDE RECEPTOR-RELATED"/>
    <property type="match status" value="1"/>
</dbReference>
<feature type="domain" description="G-protein coupled receptors family 1 profile" evidence="7">
    <location>
        <begin position="79"/>
        <end position="338"/>
    </location>
</feature>
<proteinExistence type="predicted"/>
<feature type="transmembrane region" description="Helical" evidence="6">
    <location>
        <begin position="325"/>
        <end position="345"/>
    </location>
</feature>
<feature type="transmembrane region" description="Helical" evidence="6">
    <location>
        <begin position="66"/>
        <end position="87"/>
    </location>
</feature>
<dbReference type="PANTHER" id="PTHR46641:SF2">
    <property type="entry name" value="FMRFAMIDE RECEPTOR"/>
    <property type="match status" value="1"/>
</dbReference>
<organism evidence="8 9">
    <name type="scientific">Elysia crispata</name>
    <name type="common">lettuce slug</name>
    <dbReference type="NCBI Taxonomy" id="231223"/>
    <lineage>
        <taxon>Eukaryota</taxon>
        <taxon>Metazoa</taxon>
        <taxon>Spiralia</taxon>
        <taxon>Lophotrochozoa</taxon>
        <taxon>Mollusca</taxon>
        <taxon>Gastropoda</taxon>
        <taxon>Heterobranchia</taxon>
        <taxon>Euthyneura</taxon>
        <taxon>Panpulmonata</taxon>
        <taxon>Sacoglossa</taxon>
        <taxon>Placobranchoidea</taxon>
        <taxon>Plakobranchidae</taxon>
        <taxon>Elysia</taxon>
    </lineage>
</organism>
<reference evidence="8" key="1">
    <citation type="journal article" date="2023" name="G3 (Bethesda)">
        <title>A reference genome for the long-term kleptoplast-retaining sea slug Elysia crispata morphotype clarki.</title>
        <authorList>
            <person name="Eastman K.E."/>
            <person name="Pendleton A.L."/>
            <person name="Shaikh M.A."/>
            <person name="Suttiyut T."/>
            <person name="Ogas R."/>
            <person name="Tomko P."/>
            <person name="Gavelis G."/>
            <person name="Widhalm J.R."/>
            <person name="Wisecaver J.H."/>
        </authorList>
    </citation>
    <scope>NUCLEOTIDE SEQUENCE</scope>
    <source>
        <strain evidence="8">ECLA1</strain>
    </source>
</reference>
<dbReference type="InterPro" id="IPR052954">
    <property type="entry name" value="GPCR-Ligand_Int"/>
</dbReference>
<evidence type="ECO:0000256" key="2">
    <source>
        <dbReference type="ARBA" id="ARBA00022692"/>
    </source>
</evidence>
<evidence type="ECO:0000313" key="9">
    <source>
        <dbReference type="Proteomes" id="UP001283361"/>
    </source>
</evidence>
<sequence length="589" mass="65115">MEMNVKVNFQDAYQSLEQSTTSVTPNLSEALYPGYSVGGKMENSCTGNGTDEYETFYRTAQFVTGLVLYPIFCITGILGNSLSLIVLSHKDMATSTNVYLLALGFSDSLKLLNDFLYSVMLVISLLNPAASEAMMVNVYPYAHYVFQVAVCVTAWLTVSVSMDRYVSVCYPSRSKTICTIPRARTVVTSVFIIMMLLSIPSVFRYRLQTIHDSSTNETCMELVVTELGRNQQFMVPYTWVQNFLRGIIPVFILIFLNARIIQALWKERVKGKKFNSRNRITLMLIAMVVIFIVCITPDAIMSTFFGKGYVEEDYLVKGIREITDALVAFNSAVNFLLYCSLSAVFRNTFTRVFFGRRYAKIDRFGSHRNVSRDGTSGGTSQKRRMSQRDGRDKSGRRKFRGAEGDEETEDLMTNGGDHSAQPPGSPGVSAACENGHCLDGSSSYHLCPEQPSRSTSLRGECGEDSSGPKGTGSEEDSHILRSAPTSSASAAKRRNISKLLCDVGKKRGSKTKAKKAGDIELCDTNSRFCAKRVQKNGEKVTAIKQAARKSPAAVDMSYLTSAVYLGPTTEVLPFEVSKRDNSATSQPRS</sequence>
<dbReference type="InterPro" id="IPR000276">
    <property type="entry name" value="GPCR_Rhodpsn"/>
</dbReference>
<dbReference type="PRINTS" id="PR00237">
    <property type="entry name" value="GPCRRHODOPSN"/>
</dbReference>